<organism evidence="2 3">
    <name type="scientific">Clydaea vesicula</name>
    <dbReference type="NCBI Taxonomy" id="447962"/>
    <lineage>
        <taxon>Eukaryota</taxon>
        <taxon>Fungi</taxon>
        <taxon>Fungi incertae sedis</taxon>
        <taxon>Chytridiomycota</taxon>
        <taxon>Chytridiomycota incertae sedis</taxon>
        <taxon>Chytridiomycetes</taxon>
        <taxon>Lobulomycetales</taxon>
        <taxon>Lobulomycetaceae</taxon>
        <taxon>Clydaea</taxon>
    </lineage>
</organism>
<keyword evidence="1" id="KW-0472">Membrane</keyword>
<keyword evidence="1" id="KW-1133">Transmembrane helix</keyword>
<dbReference type="EMBL" id="JADGJW010000865">
    <property type="protein sequence ID" value="KAJ3210939.1"/>
    <property type="molecule type" value="Genomic_DNA"/>
</dbReference>
<feature type="transmembrane region" description="Helical" evidence="1">
    <location>
        <begin position="113"/>
        <end position="133"/>
    </location>
</feature>
<feature type="transmembrane region" description="Helical" evidence="1">
    <location>
        <begin position="251"/>
        <end position="269"/>
    </location>
</feature>
<keyword evidence="1" id="KW-0812">Transmembrane</keyword>
<name>A0AAD5TVN7_9FUNG</name>
<feature type="transmembrane region" description="Helical" evidence="1">
    <location>
        <begin position="281"/>
        <end position="304"/>
    </location>
</feature>
<keyword evidence="3" id="KW-1185">Reference proteome</keyword>
<evidence type="ECO:0000256" key="1">
    <source>
        <dbReference type="SAM" id="Phobius"/>
    </source>
</evidence>
<gene>
    <name evidence="2" type="ORF">HK099_008144</name>
</gene>
<protein>
    <submittedName>
        <fullName evidence="2">Uncharacterized protein</fullName>
    </submittedName>
</protein>
<feature type="transmembrane region" description="Helical" evidence="1">
    <location>
        <begin position="47"/>
        <end position="72"/>
    </location>
</feature>
<evidence type="ECO:0000313" key="2">
    <source>
        <dbReference type="EMBL" id="KAJ3210939.1"/>
    </source>
</evidence>
<feature type="transmembrane region" description="Helical" evidence="1">
    <location>
        <begin position="84"/>
        <end position="107"/>
    </location>
</feature>
<dbReference type="AlphaFoldDB" id="A0AAD5TVN7"/>
<feature type="transmembrane region" description="Helical" evidence="1">
    <location>
        <begin position="154"/>
        <end position="174"/>
    </location>
</feature>
<dbReference type="Proteomes" id="UP001211065">
    <property type="component" value="Unassembled WGS sequence"/>
</dbReference>
<reference evidence="2" key="1">
    <citation type="submission" date="2020-05" db="EMBL/GenBank/DDBJ databases">
        <title>Phylogenomic resolution of chytrid fungi.</title>
        <authorList>
            <person name="Stajich J.E."/>
            <person name="Amses K."/>
            <person name="Simmons R."/>
            <person name="Seto K."/>
            <person name="Myers J."/>
            <person name="Bonds A."/>
            <person name="Quandt C.A."/>
            <person name="Barry K."/>
            <person name="Liu P."/>
            <person name="Grigoriev I."/>
            <person name="Longcore J.E."/>
            <person name="James T.Y."/>
        </authorList>
    </citation>
    <scope>NUCLEOTIDE SEQUENCE</scope>
    <source>
        <strain evidence="2">JEL0476</strain>
    </source>
</reference>
<accession>A0AAD5TVN7</accession>
<evidence type="ECO:0000313" key="3">
    <source>
        <dbReference type="Proteomes" id="UP001211065"/>
    </source>
</evidence>
<comment type="caution">
    <text evidence="2">The sequence shown here is derived from an EMBL/GenBank/DDBJ whole genome shotgun (WGS) entry which is preliminary data.</text>
</comment>
<sequence>MSVDFLDSNELNFENFTNSNSTNDTYSDFFPDIEVVKPQLISDRLSFMMSLVFEVLCILFTLGYVLYALNLLRVNRKFKNTVSFFITYLTYTLKTVFQYLSFAYGVVYDEHSIAILELISNVFWVIAHYTFVLMIQKRFQILHLIKPYNKKWDYFLTFLSTLILGIFLLINILFTEFSGLLISGEEGHFFTVLYYSSVAIVEFYVGFMDILLSGYLFYHFLAIPTIQDTFKQNSHYYGLKALKELMVKIKVFWSSLVVIVFLKSFILAITNMDYFYVQYNLYYVIADFAYFLSILQIAFTFEYFNQLEFLTKMASKSVKQQILAERKDEFLECPSSNISSLLVDSIQPSEVDWLKHNKTTTCTGSKSEVEGN</sequence>
<proteinExistence type="predicted"/>
<feature type="transmembrane region" description="Helical" evidence="1">
    <location>
        <begin position="194"/>
        <end position="218"/>
    </location>
</feature>